<dbReference type="Pfam" id="PF05154">
    <property type="entry name" value="TM2"/>
    <property type="match status" value="1"/>
</dbReference>
<reference evidence="7 8" key="1">
    <citation type="submission" date="2018-04" db="EMBL/GenBank/DDBJ databases">
        <title>Genomic Encyclopedia of Type Strains, Phase III (KMG-III): the genomes of soil and plant-associated and newly described type strains.</title>
        <authorList>
            <person name="Whitman W."/>
        </authorList>
    </citation>
    <scope>NUCLEOTIDE SEQUENCE [LARGE SCALE GENOMIC DNA]</scope>
    <source>
        <strain evidence="7 8">MA-olki</strain>
    </source>
</reference>
<sequence length="150" mass="16469">MRGQVLGVDPRTGEGLVAGQDGQRYRFAREDWAHRGEPAIGLEVDFEAANDRALSVFPMPTAPSPRRAVPPAALPTNDRNKYVAAVMAFVIGTLGIHRFYLGRTGSGIVMLVLTLTVVGVVISAPWALIDMIRYLVMSDDEFAARYPRKR</sequence>
<dbReference type="GO" id="GO:0016020">
    <property type="term" value="C:membrane"/>
    <property type="evidence" value="ECO:0007669"/>
    <property type="project" value="UniProtKB-SubCell"/>
</dbReference>
<keyword evidence="4 5" id="KW-0472">Membrane</keyword>
<evidence type="ECO:0000256" key="5">
    <source>
        <dbReference type="SAM" id="Phobius"/>
    </source>
</evidence>
<comment type="subcellular location">
    <subcellularLocation>
        <location evidence="1">Membrane</location>
        <topology evidence="1">Multi-pass membrane protein</topology>
    </subcellularLocation>
</comment>
<dbReference type="InterPro" id="IPR007829">
    <property type="entry name" value="TM2"/>
</dbReference>
<accession>A0A2T5U4A9</accession>
<evidence type="ECO:0000256" key="2">
    <source>
        <dbReference type="ARBA" id="ARBA00022692"/>
    </source>
</evidence>
<dbReference type="AlphaFoldDB" id="A0A2T5U4A9"/>
<evidence type="ECO:0000256" key="1">
    <source>
        <dbReference type="ARBA" id="ARBA00004141"/>
    </source>
</evidence>
<evidence type="ECO:0000256" key="3">
    <source>
        <dbReference type="ARBA" id="ARBA00022989"/>
    </source>
</evidence>
<dbReference type="OrthoDB" id="2004788at2"/>
<evidence type="ECO:0000313" key="8">
    <source>
        <dbReference type="Proteomes" id="UP000244013"/>
    </source>
</evidence>
<gene>
    <name evidence="7" type="ORF">C8J25_105126</name>
</gene>
<dbReference type="RefSeq" id="WP_107954424.1">
    <property type="nucleotide sequence ID" value="NZ_QAYE01000005.1"/>
</dbReference>
<feature type="transmembrane region" description="Helical" evidence="5">
    <location>
        <begin position="82"/>
        <end position="101"/>
    </location>
</feature>
<organism evidence="7 8">
    <name type="scientific">Sphingomonas faeni</name>
    <dbReference type="NCBI Taxonomy" id="185950"/>
    <lineage>
        <taxon>Bacteria</taxon>
        <taxon>Pseudomonadati</taxon>
        <taxon>Pseudomonadota</taxon>
        <taxon>Alphaproteobacteria</taxon>
        <taxon>Sphingomonadales</taxon>
        <taxon>Sphingomonadaceae</taxon>
        <taxon>Sphingomonas</taxon>
    </lineage>
</organism>
<evidence type="ECO:0000256" key="4">
    <source>
        <dbReference type="ARBA" id="ARBA00023136"/>
    </source>
</evidence>
<proteinExistence type="predicted"/>
<evidence type="ECO:0000313" key="7">
    <source>
        <dbReference type="EMBL" id="PTW46346.1"/>
    </source>
</evidence>
<dbReference type="Proteomes" id="UP000244013">
    <property type="component" value="Unassembled WGS sequence"/>
</dbReference>
<keyword evidence="3 5" id="KW-1133">Transmembrane helix</keyword>
<feature type="domain" description="TM2" evidence="6">
    <location>
        <begin position="78"/>
        <end position="132"/>
    </location>
</feature>
<name>A0A2T5U4A9_9SPHN</name>
<feature type="transmembrane region" description="Helical" evidence="5">
    <location>
        <begin position="107"/>
        <end position="129"/>
    </location>
</feature>
<evidence type="ECO:0000259" key="6">
    <source>
        <dbReference type="Pfam" id="PF05154"/>
    </source>
</evidence>
<dbReference type="GeneID" id="91006181"/>
<keyword evidence="2 5" id="KW-0812">Transmembrane</keyword>
<dbReference type="EMBL" id="QAYE01000005">
    <property type="protein sequence ID" value="PTW46346.1"/>
    <property type="molecule type" value="Genomic_DNA"/>
</dbReference>
<comment type="caution">
    <text evidence="7">The sequence shown here is derived from an EMBL/GenBank/DDBJ whole genome shotgun (WGS) entry which is preliminary data.</text>
</comment>
<protein>
    <submittedName>
        <fullName evidence="7">TM2 domain-containing protein</fullName>
    </submittedName>
</protein>